<evidence type="ECO:0000256" key="1">
    <source>
        <dbReference type="SAM" id="MobiDB-lite"/>
    </source>
</evidence>
<reference evidence="2" key="1">
    <citation type="journal article" date="2013" name="BMC Genomics">
        <title>Unscrambling butterfly oogenesis.</title>
        <authorList>
            <person name="Carter J.M."/>
            <person name="Baker S.C."/>
            <person name="Pink R."/>
            <person name="Carter D.R."/>
            <person name="Collins A."/>
            <person name="Tomlin J."/>
            <person name="Gibbs M."/>
            <person name="Breuker C.J."/>
        </authorList>
    </citation>
    <scope>NUCLEOTIDE SEQUENCE</scope>
    <source>
        <tissue evidence="2">Ovary</tissue>
    </source>
</reference>
<reference evidence="2" key="2">
    <citation type="submission" date="2013-05" db="EMBL/GenBank/DDBJ databases">
        <authorList>
            <person name="Carter J.-M."/>
            <person name="Baker S.C."/>
            <person name="Pink R."/>
            <person name="Carter D.R.F."/>
            <person name="Collins A."/>
            <person name="Tomlin J."/>
            <person name="Gibbs M."/>
            <person name="Breuker C.J."/>
        </authorList>
    </citation>
    <scope>NUCLEOTIDE SEQUENCE</scope>
    <source>
        <tissue evidence="2">Ovary</tissue>
    </source>
</reference>
<protein>
    <submittedName>
        <fullName evidence="2">Uncharacterized protein</fullName>
    </submittedName>
</protein>
<feature type="region of interest" description="Disordered" evidence="1">
    <location>
        <begin position="75"/>
        <end position="96"/>
    </location>
</feature>
<proteinExistence type="predicted"/>
<dbReference type="EMBL" id="GAIX01008192">
    <property type="protein sequence ID" value="JAA84368.1"/>
    <property type="molecule type" value="Transcribed_RNA"/>
</dbReference>
<feature type="compositionally biased region" description="Polar residues" evidence="1">
    <location>
        <begin position="75"/>
        <end position="85"/>
    </location>
</feature>
<feature type="non-terminal residue" evidence="2">
    <location>
        <position position="96"/>
    </location>
</feature>
<dbReference type="AlphaFoldDB" id="S4P6E1"/>
<organism evidence="2">
    <name type="scientific">Pararge aegeria</name>
    <name type="common">speckled wood butterfly</name>
    <dbReference type="NCBI Taxonomy" id="116150"/>
    <lineage>
        <taxon>Eukaryota</taxon>
        <taxon>Metazoa</taxon>
        <taxon>Ecdysozoa</taxon>
        <taxon>Arthropoda</taxon>
        <taxon>Hexapoda</taxon>
        <taxon>Insecta</taxon>
        <taxon>Pterygota</taxon>
        <taxon>Neoptera</taxon>
        <taxon>Endopterygota</taxon>
        <taxon>Lepidoptera</taxon>
        <taxon>Glossata</taxon>
        <taxon>Ditrysia</taxon>
        <taxon>Papilionoidea</taxon>
        <taxon>Nymphalidae</taxon>
        <taxon>Satyrinae</taxon>
        <taxon>Satyrini</taxon>
        <taxon>Parargina</taxon>
        <taxon>Pararge</taxon>
    </lineage>
</organism>
<feature type="non-terminal residue" evidence="2">
    <location>
        <position position="1"/>
    </location>
</feature>
<evidence type="ECO:0000313" key="2">
    <source>
        <dbReference type="EMBL" id="JAA84368.1"/>
    </source>
</evidence>
<accession>S4P6E1</accession>
<sequence length="96" mass="10438">YIEKSETYDDTRQETIIIHPNDDESNSNNEDSAVNNFNLSNSSELCSVIEANKNNCTGNVCQNGDILIQAPSLNASRSPSVTTISEPPANGSFERS</sequence>
<name>S4P6E1_9NEOP</name>